<proteinExistence type="predicted"/>
<dbReference type="EMBL" id="QJJX01000045">
    <property type="protein sequence ID" value="PXX18946.1"/>
    <property type="molecule type" value="Genomic_DNA"/>
</dbReference>
<name>A0A318I5P2_9BACT</name>
<evidence type="ECO:0000313" key="2">
    <source>
        <dbReference type="Proteomes" id="UP000248314"/>
    </source>
</evidence>
<keyword evidence="2" id="KW-1185">Reference proteome</keyword>
<dbReference type="AlphaFoldDB" id="A0A318I5P2"/>
<gene>
    <name evidence="1" type="ORF">EJ73_02543</name>
</gene>
<protein>
    <submittedName>
        <fullName evidence="1">Uncharacterized protein</fullName>
    </submittedName>
</protein>
<evidence type="ECO:0000313" key="1">
    <source>
        <dbReference type="EMBL" id="PXX18946.1"/>
    </source>
</evidence>
<comment type="caution">
    <text evidence="1">The sequence shown here is derived from an EMBL/GenBank/DDBJ whole genome shotgun (WGS) entry which is preliminary data.</text>
</comment>
<reference evidence="1 2" key="1">
    <citation type="submission" date="2018-05" db="EMBL/GenBank/DDBJ databases">
        <title>Genomic Encyclopedia of Type Strains, Phase I: the one thousand microbial genomes (KMG-I) project.</title>
        <authorList>
            <person name="Kyrpides N."/>
        </authorList>
    </citation>
    <scope>NUCLEOTIDE SEQUENCE [LARGE SCALE GENOMIC DNA]</scope>
    <source>
        <strain evidence="1 2">DSM 15611</strain>
    </source>
</reference>
<sequence length="60" mass="6633">MVAVNNACRALFIFIAFTLMGCQSNVELPAQLVAVVDNYPPNYIPDYYCPLNIVSSIPTH</sequence>
<organism evidence="1 2">
    <name type="scientific">Hoylesella shahii DSM 15611 = JCM 12083</name>
    <dbReference type="NCBI Taxonomy" id="1122991"/>
    <lineage>
        <taxon>Bacteria</taxon>
        <taxon>Pseudomonadati</taxon>
        <taxon>Bacteroidota</taxon>
        <taxon>Bacteroidia</taxon>
        <taxon>Bacteroidales</taxon>
        <taxon>Prevotellaceae</taxon>
        <taxon>Hoylesella</taxon>
    </lineage>
</organism>
<dbReference type="Proteomes" id="UP000248314">
    <property type="component" value="Unassembled WGS sequence"/>
</dbReference>
<accession>A0A318I5P2</accession>